<name>A0ABR4JYD6_9EURO</name>
<feature type="region of interest" description="Disordered" evidence="1">
    <location>
        <begin position="42"/>
        <end position="71"/>
    </location>
</feature>
<feature type="compositionally biased region" description="Polar residues" evidence="1">
    <location>
        <begin position="43"/>
        <end position="53"/>
    </location>
</feature>
<accession>A0ABR4JYD6</accession>
<organism evidence="2 3">
    <name type="scientific">Aspergillus pseudoustus</name>
    <dbReference type="NCBI Taxonomy" id="1810923"/>
    <lineage>
        <taxon>Eukaryota</taxon>
        <taxon>Fungi</taxon>
        <taxon>Dikarya</taxon>
        <taxon>Ascomycota</taxon>
        <taxon>Pezizomycotina</taxon>
        <taxon>Eurotiomycetes</taxon>
        <taxon>Eurotiomycetidae</taxon>
        <taxon>Eurotiales</taxon>
        <taxon>Aspergillaceae</taxon>
        <taxon>Aspergillus</taxon>
        <taxon>Aspergillus subgen. Nidulantes</taxon>
    </lineage>
</organism>
<comment type="caution">
    <text evidence="2">The sequence shown here is derived from an EMBL/GenBank/DDBJ whole genome shotgun (WGS) entry which is preliminary data.</text>
</comment>
<dbReference type="EMBL" id="JBFXLU010000075">
    <property type="protein sequence ID" value="KAL2845064.1"/>
    <property type="molecule type" value="Genomic_DNA"/>
</dbReference>
<sequence>MRDMPSKFVEILDFKDAHPRISDSDVRLEDVLADHEAALVSRPVSSTNNSSKVSLDRDRGERGASPTSPSQRWKRLSHILAVTRRPKGWLLLLDRDSTGDYFPKTPYCFGFGSGFGKAVRLLTRSFYDCATLGQTTTTNHDE</sequence>
<dbReference type="Proteomes" id="UP001610446">
    <property type="component" value="Unassembled WGS sequence"/>
</dbReference>
<keyword evidence="3" id="KW-1185">Reference proteome</keyword>
<evidence type="ECO:0000256" key="1">
    <source>
        <dbReference type="SAM" id="MobiDB-lite"/>
    </source>
</evidence>
<reference evidence="2 3" key="1">
    <citation type="submission" date="2024-07" db="EMBL/GenBank/DDBJ databases">
        <title>Section-level genome sequencing and comparative genomics of Aspergillus sections Usti and Cavernicolus.</title>
        <authorList>
            <consortium name="Lawrence Berkeley National Laboratory"/>
            <person name="Nybo J.L."/>
            <person name="Vesth T.C."/>
            <person name="Theobald S."/>
            <person name="Frisvad J.C."/>
            <person name="Larsen T.O."/>
            <person name="Kjaerboelling I."/>
            <person name="Rothschild-Mancinelli K."/>
            <person name="Lyhne E.K."/>
            <person name="Kogle M.E."/>
            <person name="Barry K."/>
            <person name="Clum A."/>
            <person name="Na H."/>
            <person name="Ledsgaard L."/>
            <person name="Lin J."/>
            <person name="Lipzen A."/>
            <person name="Kuo A."/>
            <person name="Riley R."/>
            <person name="Mondo S."/>
            <person name="Labutti K."/>
            <person name="Haridas S."/>
            <person name="Pangalinan J."/>
            <person name="Salamov A.A."/>
            <person name="Simmons B.A."/>
            <person name="Magnuson J.K."/>
            <person name="Chen J."/>
            <person name="Drula E."/>
            <person name="Henrissat B."/>
            <person name="Wiebenga A."/>
            <person name="Lubbers R.J."/>
            <person name="Gomes A.C."/>
            <person name="Makela M.R."/>
            <person name="Stajich J."/>
            <person name="Grigoriev I.V."/>
            <person name="Mortensen U.H."/>
            <person name="De Vries R.P."/>
            <person name="Baker S.E."/>
            <person name="Andersen M.R."/>
        </authorList>
    </citation>
    <scope>NUCLEOTIDE SEQUENCE [LARGE SCALE GENOMIC DNA]</scope>
    <source>
        <strain evidence="2 3">CBS 123904</strain>
    </source>
</reference>
<protein>
    <submittedName>
        <fullName evidence="2">Uncharacterized protein</fullName>
    </submittedName>
</protein>
<gene>
    <name evidence="2" type="ORF">BJY01DRAFT_247882</name>
</gene>
<evidence type="ECO:0000313" key="3">
    <source>
        <dbReference type="Proteomes" id="UP001610446"/>
    </source>
</evidence>
<proteinExistence type="predicted"/>
<evidence type="ECO:0000313" key="2">
    <source>
        <dbReference type="EMBL" id="KAL2845064.1"/>
    </source>
</evidence>